<sequence>MGVLQPAFNILIICGCWIPSSYRETYAKMLYTLYTIFVFLLLYSFCISQFMNLILYVRSPDELSDNLYMFIANFLACCKFTTLQINRKAIHILRRKLEEEPCKPVNKEEIEIQNKFDKNIGSITIYYTILVEATVISMILSSLFTDFKDKKLAYKAWLPFDYSIRKYYYIAYVHQIIALISTSLLNVACDVIICGLFVHVCSQQEILSCRLREITKESRSDIGKIVRFHNYLYGYVIEMKKKFTIIIGIQLLSSTLVVCFILYELANTPLVSYKYLQFVLYLACMMTQIFFYCWYGNQLKLKSVEVANTIFEMEWPFLDNSTKKNLINIMRRAIIPIEVSCAYIFTIDLHTFVSILKMSYSTYNLLQRKRRQSKMKQQEEQFSPTIHILRWTSFLLTICGCYPPSSWTTSFKRSLYRVYGVFPFLLLNSFLVSQILDVVFNVENQEEFSDNFSITLVVLVTSFKISTILMRRKNVLFLFDTLQKKPFLPMNVKEQEIRSRFDKITDWNTIGYTSLLLICAFWIYVRSFLTDFKNRKLTFRAWVPYDYSSAFAFLLTYAHQVTAATMCCLASVAGDSLYSGMLVHIYCQFEILEHRLKYNKGDGNYLVKQCARHHDRIYKFAKMVNNEFKIIVFFQFFISMSVLCFNLYRMTQIKIDSKFIETTLYSICTLTQIFYYCWYGNEVKIKSLELPDMIFRNDWLSLNNDAKKSFLIVMRRAMKPVEFTSVHIVSVNLDSFMALLKTSYSAFNMMQQNKNL</sequence>
<keyword evidence="8" id="KW-0807">Transducer</keyword>
<evidence type="ECO:0000256" key="7">
    <source>
        <dbReference type="ARBA" id="ARBA00023170"/>
    </source>
</evidence>
<dbReference type="GO" id="GO:0007165">
    <property type="term" value="P:signal transduction"/>
    <property type="evidence" value="ECO:0007669"/>
    <property type="project" value="UniProtKB-KW"/>
</dbReference>
<feature type="transmembrane region" description="Helical" evidence="12">
    <location>
        <begin position="34"/>
        <end position="55"/>
    </location>
</feature>
<comment type="function">
    <text evidence="9">Odorant receptor which mediates acceptance or avoidance behavior, depending on its substrates. The odorant receptor repertoire encodes a large collection of odor stimuli that vary widely in identity, intensity, and duration. May form a complex with Orco to form odorant-sensing units, providing sensitive and prolonged odorant signaling and calcium permeability.</text>
</comment>
<evidence type="ECO:0000256" key="9">
    <source>
        <dbReference type="ARBA" id="ARBA00037764"/>
    </source>
</evidence>
<comment type="similarity">
    <text evidence="10">Belongs to the insect chemoreceptor superfamily. Heteromeric odorant receptor channel (TC 1.A.69) family. Or2a subfamily.</text>
</comment>
<dbReference type="GO" id="GO:0005886">
    <property type="term" value="C:plasma membrane"/>
    <property type="evidence" value="ECO:0007669"/>
    <property type="project" value="TreeGrafter"/>
</dbReference>
<accession>A0AAJ7N8V2</accession>
<feature type="transmembrane region" description="Helical" evidence="12">
    <location>
        <begin position="67"/>
        <end position="86"/>
    </location>
</feature>
<dbReference type="InterPro" id="IPR004117">
    <property type="entry name" value="7tm6_olfct_rcpt"/>
</dbReference>
<keyword evidence="7 14" id="KW-0675">Receptor</keyword>
<feature type="transmembrane region" description="Helical" evidence="12">
    <location>
        <begin position="550"/>
        <end position="573"/>
    </location>
</feature>
<dbReference type="GeneID" id="108626925"/>
<comment type="subunit">
    <text evidence="11">Interacts with Orco. Complexes exist early in the endomembrane system in olfactory sensory neurons (OSNs), coupling these complexes to the conserved ciliary trafficking pathway.</text>
</comment>
<evidence type="ECO:0000256" key="1">
    <source>
        <dbReference type="ARBA" id="ARBA00004141"/>
    </source>
</evidence>
<feature type="transmembrane region" description="Helical" evidence="12">
    <location>
        <begin position="243"/>
        <end position="263"/>
    </location>
</feature>
<dbReference type="Proteomes" id="UP000694925">
    <property type="component" value="Unplaced"/>
</dbReference>
<feature type="transmembrane region" description="Helical" evidence="12">
    <location>
        <begin position="628"/>
        <end position="648"/>
    </location>
</feature>
<evidence type="ECO:0000256" key="6">
    <source>
        <dbReference type="ARBA" id="ARBA00023136"/>
    </source>
</evidence>
<proteinExistence type="inferred from homology"/>
<keyword evidence="13" id="KW-1185">Reference proteome</keyword>
<evidence type="ECO:0000256" key="10">
    <source>
        <dbReference type="ARBA" id="ARBA00037946"/>
    </source>
</evidence>
<evidence type="ECO:0000256" key="11">
    <source>
        <dbReference type="ARBA" id="ARBA00038679"/>
    </source>
</evidence>
<keyword evidence="2" id="KW-0716">Sensory transduction</keyword>
<dbReference type="PANTHER" id="PTHR21137">
    <property type="entry name" value="ODORANT RECEPTOR"/>
    <property type="match status" value="1"/>
</dbReference>
<name>A0AAJ7N8V2_9HYME</name>
<evidence type="ECO:0000256" key="5">
    <source>
        <dbReference type="ARBA" id="ARBA00022989"/>
    </source>
</evidence>
<evidence type="ECO:0000256" key="2">
    <source>
        <dbReference type="ARBA" id="ARBA00022606"/>
    </source>
</evidence>
<feature type="transmembrane region" description="Helical" evidence="12">
    <location>
        <begin position="452"/>
        <end position="470"/>
    </location>
</feature>
<comment type="subcellular location">
    <subcellularLocation>
        <location evidence="1">Membrane</location>
        <topology evidence="1">Multi-pass membrane protein</topology>
    </subcellularLocation>
</comment>
<evidence type="ECO:0000313" key="14">
    <source>
        <dbReference type="RefSeq" id="XP_017883370.2"/>
    </source>
</evidence>
<evidence type="ECO:0000256" key="4">
    <source>
        <dbReference type="ARBA" id="ARBA00022725"/>
    </source>
</evidence>
<keyword evidence="3 12" id="KW-0812">Transmembrane</keyword>
<dbReference type="RefSeq" id="XP_017883370.2">
    <property type="nucleotide sequence ID" value="XM_018027881.2"/>
</dbReference>
<dbReference type="KEGG" id="ccal:108626925"/>
<reference evidence="14" key="1">
    <citation type="submission" date="2025-08" db="UniProtKB">
        <authorList>
            <consortium name="RefSeq"/>
        </authorList>
    </citation>
    <scope>IDENTIFICATION</scope>
    <source>
        <tissue evidence="14">Whole body</tissue>
    </source>
</reference>
<keyword evidence="6 12" id="KW-0472">Membrane</keyword>
<feature type="transmembrane region" description="Helical" evidence="12">
    <location>
        <begin position="416"/>
        <end position="440"/>
    </location>
</feature>
<feature type="transmembrane region" description="Helical" evidence="12">
    <location>
        <begin position="333"/>
        <end position="356"/>
    </location>
</feature>
<dbReference type="GO" id="GO:0004984">
    <property type="term" value="F:olfactory receptor activity"/>
    <property type="evidence" value="ECO:0007669"/>
    <property type="project" value="InterPro"/>
</dbReference>
<protein>
    <submittedName>
        <fullName evidence="14">Odorant receptor 85d</fullName>
    </submittedName>
</protein>
<dbReference type="GO" id="GO:0005549">
    <property type="term" value="F:odorant binding"/>
    <property type="evidence" value="ECO:0007669"/>
    <property type="project" value="InterPro"/>
</dbReference>
<organism evidence="13 14">
    <name type="scientific">Ceratina calcarata</name>
    <dbReference type="NCBI Taxonomy" id="156304"/>
    <lineage>
        <taxon>Eukaryota</taxon>
        <taxon>Metazoa</taxon>
        <taxon>Ecdysozoa</taxon>
        <taxon>Arthropoda</taxon>
        <taxon>Hexapoda</taxon>
        <taxon>Insecta</taxon>
        <taxon>Pterygota</taxon>
        <taxon>Neoptera</taxon>
        <taxon>Endopterygota</taxon>
        <taxon>Hymenoptera</taxon>
        <taxon>Apocrita</taxon>
        <taxon>Aculeata</taxon>
        <taxon>Apoidea</taxon>
        <taxon>Anthophila</taxon>
        <taxon>Apidae</taxon>
        <taxon>Ceratina</taxon>
        <taxon>Zadontomerus</taxon>
    </lineage>
</organism>
<dbReference type="PANTHER" id="PTHR21137:SF37">
    <property type="entry name" value="ODORANT RECEPTOR 46A, ISOFORM B-RELATED"/>
    <property type="match status" value="1"/>
</dbReference>
<dbReference type="AlphaFoldDB" id="A0AAJ7N8V2"/>
<keyword evidence="4" id="KW-0552">Olfaction</keyword>
<evidence type="ECO:0000256" key="8">
    <source>
        <dbReference type="ARBA" id="ARBA00023224"/>
    </source>
</evidence>
<evidence type="ECO:0000256" key="12">
    <source>
        <dbReference type="SAM" id="Phobius"/>
    </source>
</evidence>
<dbReference type="Pfam" id="PF02949">
    <property type="entry name" value="7tm_6"/>
    <property type="match status" value="2"/>
</dbReference>
<feature type="transmembrane region" description="Helical" evidence="12">
    <location>
        <begin position="510"/>
        <end position="529"/>
    </location>
</feature>
<feature type="transmembrane region" description="Helical" evidence="12">
    <location>
        <begin position="275"/>
        <end position="295"/>
    </location>
</feature>
<gene>
    <name evidence="14" type="primary">LOC108626925</name>
</gene>
<evidence type="ECO:0000313" key="13">
    <source>
        <dbReference type="Proteomes" id="UP000694925"/>
    </source>
</evidence>
<feature type="transmembrane region" description="Helical" evidence="12">
    <location>
        <begin position="125"/>
        <end position="147"/>
    </location>
</feature>
<evidence type="ECO:0000256" key="3">
    <source>
        <dbReference type="ARBA" id="ARBA00022692"/>
    </source>
</evidence>
<feature type="transmembrane region" description="Helical" evidence="12">
    <location>
        <begin position="167"/>
        <end position="200"/>
    </location>
</feature>
<keyword evidence="5 12" id="KW-1133">Transmembrane helix</keyword>